<dbReference type="Gene3D" id="2.70.98.70">
    <property type="match status" value="1"/>
</dbReference>
<name>A0ABV5EZQ2_9FLAO</name>
<evidence type="ECO:0000256" key="1">
    <source>
        <dbReference type="SAM" id="Phobius"/>
    </source>
</evidence>
<proteinExistence type="predicted"/>
<dbReference type="InterPro" id="IPR008929">
    <property type="entry name" value="Chondroitin_lyas"/>
</dbReference>
<organism evidence="2 3">
    <name type="scientific">Formosa undariae</name>
    <dbReference type="NCBI Taxonomy" id="1325436"/>
    <lineage>
        <taxon>Bacteria</taxon>
        <taxon>Pseudomonadati</taxon>
        <taxon>Bacteroidota</taxon>
        <taxon>Flavobacteriia</taxon>
        <taxon>Flavobacteriales</taxon>
        <taxon>Flavobacteriaceae</taxon>
        <taxon>Formosa</taxon>
    </lineage>
</organism>
<dbReference type="EMBL" id="JBHMEZ010000003">
    <property type="protein sequence ID" value="MFB9052665.1"/>
    <property type="molecule type" value="Genomic_DNA"/>
</dbReference>
<keyword evidence="1" id="KW-1133">Transmembrane helix</keyword>
<keyword evidence="3" id="KW-1185">Reference proteome</keyword>
<gene>
    <name evidence="2" type="ORF">ACFFVB_06185</name>
</gene>
<dbReference type="PANTHER" id="PTHR38045">
    <property type="entry name" value="CHROMOSOME 1, WHOLE GENOME SHOTGUN SEQUENCE"/>
    <property type="match status" value="1"/>
</dbReference>
<dbReference type="RefSeq" id="WP_382381845.1">
    <property type="nucleotide sequence ID" value="NZ_JBHMEZ010000003.1"/>
</dbReference>
<dbReference type="Gene3D" id="1.50.10.100">
    <property type="entry name" value="Chondroitin AC/alginate lyase"/>
    <property type="match status" value="1"/>
</dbReference>
<protein>
    <recommendedName>
        <fullName evidence="4">Heparinase</fullName>
    </recommendedName>
</protein>
<sequence length="654" mass="72864">MSTNNKLKSSVAISIIILFVMSSVLLNCNSKQEPSNLDITEFLKHARTDTIYPSAKQMEMLKVIIPETTYKAAPSISDRTYWDAIATTKSAQEYLKDAEKLLGKQPEVPITDSIYRLANKDGNRKIYKPRYYRTMEHLEHYILAECLENKGRFIPQINTYMQAIMDMKSWLHPNHDDKDNGVLEGRRVSIDLGARKFGMVLALGESLLGDSLSETMRTDIQKQLQWRITDNYLKSCEIADENNRWIDGTSNWNSVCTSGALFVTITNSTSHEERIAAVGSAINSMKHYVSGFGEDGYCSEGLGYWGYGFNHYLYLAQMVSDYTSGKINLFEGENPQKLKNVGNFPEQFEIQNGTCAPFADGVSHISSTGSNFAEVLSAAHYGAIKPSEIRFEEAVEQIIAWDNPEMFTPNTTQNSTSELADHTYFDDFGMVISRGKQDVPFSIAIKAGHNAENHNHSDVGTYILVVDDELISGDIGAPSYMAGSFSPNNKARSSWGHPVPKINNTLQSNGKTFKGIITETNFSEQEDKVVMDIKPAYDLAVLNMLTRTMTNDKTGNGRISIEDHFEASEAVAFGSAIMTFANYEILDGNTVLLIGKRQKLKVEISSSVGQVVIHPEPVPVEHLREGKGAKRIGIDFETPVKSGILTLKYTPVYK</sequence>
<feature type="transmembrane region" description="Helical" evidence="1">
    <location>
        <begin position="7"/>
        <end position="26"/>
    </location>
</feature>
<keyword evidence="1" id="KW-0812">Transmembrane</keyword>
<keyword evidence="1" id="KW-0472">Membrane</keyword>
<dbReference type="PANTHER" id="PTHR38045:SF1">
    <property type="entry name" value="HEPARINASE II_III-LIKE PROTEIN"/>
    <property type="match status" value="1"/>
</dbReference>
<comment type="caution">
    <text evidence="2">The sequence shown here is derived from an EMBL/GenBank/DDBJ whole genome shotgun (WGS) entry which is preliminary data.</text>
</comment>
<reference evidence="2 3" key="1">
    <citation type="submission" date="2024-09" db="EMBL/GenBank/DDBJ databases">
        <authorList>
            <person name="Sun Q."/>
            <person name="Mori K."/>
        </authorList>
    </citation>
    <scope>NUCLEOTIDE SEQUENCE [LARGE SCALE GENOMIC DNA]</scope>
    <source>
        <strain evidence="2 3">CECT 8286</strain>
    </source>
</reference>
<accession>A0ABV5EZQ2</accession>
<dbReference type="Proteomes" id="UP001589605">
    <property type="component" value="Unassembled WGS sequence"/>
</dbReference>
<evidence type="ECO:0000313" key="3">
    <source>
        <dbReference type="Proteomes" id="UP001589605"/>
    </source>
</evidence>
<dbReference type="SUPFAM" id="SSF48230">
    <property type="entry name" value="Chondroitin AC/alginate lyase"/>
    <property type="match status" value="1"/>
</dbReference>
<evidence type="ECO:0000313" key="2">
    <source>
        <dbReference type="EMBL" id="MFB9052665.1"/>
    </source>
</evidence>
<evidence type="ECO:0008006" key="4">
    <source>
        <dbReference type="Google" id="ProtNLM"/>
    </source>
</evidence>